<dbReference type="SUPFAM" id="SSF53955">
    <property type="entry name" value="Lysozyme-like"/>
    <property type="match status" value="1"/>
</dbReference>
<evidence type="ECO:0000256" key="5">
    <source>
        <dbReference type="SAM" id="MobiDB-lite"/>
    </source>
</evidence>
<dbReference type="InterPro" id="IPR007137">
    <property type="entry name" value="DUF348"/>
</dbReference>
<dbReference type="SUPFAM" id="SSF53474">
    <property type="entry name" value="alpha/beta-Hydrolases"/>
    <property type="match status" value="1"/>
</dbReference>
<evidence type="ECO:0000313" key="8">
    <source>
        <dbReference type="EMBL" id="MFD1045511.1"/>
    </source>
</evidence>
<dbReference type="Pfam" id="PF06737">
    <property type="entry name" value="Transglycosylas"/>
    <property type="match status" value="1"/>
</dbReference>
<reference evidence="9" key="1">
    <citation type="journal article" date="2019" name="Int. J. Syst. Evol. Microbiol.">
        <title>The Global Catalogue of Microorganisms (GCM) 10K type strain sequencing project: providing services to taxonomists for standard genome sequencing and annotation.</title>
        <authorList>
            <consortium name="The Broad Institute Genomics Platform"/>
            <consortium name="The Broad Institute Genome Sequencing Center for Infectious Disease"/>
            <person name="Wu L."/>
            <person name="Ma J."/>
        </authorList>
    </citation>
    <scope>NUCLEOTIDE SEQUENCE [LARGE SCALE GENOMIC DNA]</scope>
    <source>
        <strain evidence="9">JCM 31486</strain>
    </source>
</reference>
<dbReference type="Gene3D" id="2.20.230.10">
    <property type="entry name" value="Resuscitation-promoting factor rpfb"/>
    <property type="match status" value="1"/>
</dbReference>
<comment type="caution">
    <text evidence="8">The sequence shown here is derived from an EMBL/GenBank/DDBJ whole genome shotgun (WGS) entry which is preliminary data.</text>
</comment>
<evidence type="ECO:0000313" key="9">
    <source>
        <dbReference type="Proteomes" id="UP001597045"/>
    </source>
</evidence>
<feature type="compositionally biased region" description="Low complexity" evidence="5">
    <location>
        <begin position="525"/>
        <end position="539"/>
    </location>
</feature>
<dbReference type="PANTHER" id="PTHR21661:SF35">
    <property type="entry name" value="EPOXIDE HYDROLASE"/>
    <property type="match status" value="1"/>
</dbReference>
<comment type="similarity">
    <text evidence="1">Belongs to the peptidase S33 family.</text>
</comment>
<dbReference type="InterPro" id="IPR011098">
    <property type="entry name" value="G5_dom"/>
</dbReference>
<keyword evidence="6" id="KW-1133">Transmembrane helix</keyword>
<evidence type="ECO:0000256" key="3">
    <source>
        <dbReference type="ARBA" id="ARBA00022729"/>
    </source>
</evidence>
<dbReference type="Gene3D" id="3.40.50.1820">
    <property type="entry name" value="alpha/beta hydrolase"/>
    <property type="match status" value="1"/>
</dbReference>
<sequence>MTDSDKQSLDAFAVDTDWFTPVPQPSTSTTTLDRSEGTWRSEFPEYSDELTVVPQDIYAALGPQADELMASVDVDVDELIRLINAETTMLPPILDVPDTLAEEQEAQAQPEGLIAAVRKWKRTFLKASIAAVLVSLTGGGAAAIAMNKSVTVDVDGVQKNVHTYGSTVGDIIDDEGIQVGAHDSLSPSPNAMIGDGGRIVIEHGKLLRYTVDGEAKEAWVRAKTLGEGLRMAGAPMDGSKVMGGDVNAAIPVEGMNVAVQTLKNVMVYDGGNEGKAVQTTAVTINDLLKEQQLSIGPDDAVTPGGDIKITDGAEIRITRNGVTVQNKTETMDPPVQQIQDDTMAKGTQQVMDPGAPGEKIVTYRIQLKDGKQVSQEKLGEKVTKDPKPKIVKVGTKKPDNPVISDGDVWDSLAHCESTNNWAANTGNGYFVEMATRPQTIGYALLDSPSALAAWMIDHDTDAYYKIAGAFVDGRPSGNLTRDHILDNITTYWLTGTGASTSRSYWEAYGADAPNAGRPPLPAPRVPATATTTASTGGSP</sequence>
<dbReference type="Pfam" id="PF03990">
    <property type="entry name" value="DUF348"/>
    <property type="match status" value="2"/>
</dbReference>
<protein>
    <submittedName>
        <fullName evidence="8">Ubiquitin-like domain-containing protein</fullName>
    </submittedName>
</protein>
<dbReference type="SMART" id="SM01208">
    <property type="entry name" value="G5"/>
    <property type="match status" value="1"/>
</dbReference>
<comment type="similarity">
    <text evidence="2">Belongs to the transglycosylase family. Rpf subfamily.</text>
</comment>
<dbReference type="InterPro" id="IPR029058">
    <property type="entry name" value="AB_hydrolase_fold"/>
</dbReference>
<keyword evidence="6" id="KW-0812">Transmembrane</keyword>
<dbReference type="InterPro" id="IPR010618">
    <property type="entry name" value="RPF"/>
</dbReference>
<accession>A0ABW3M4A7</accession>
<feature type="transmembrane region" description="Helical" evidence="6">
    <location>
        <begin position="124"/>
        <end position="146"/>
    </location>
</feature>
<name>A0ABW3M4A7_9PSEU</name>
<evidence type="ECO:0000256" key="6">
    <source>
        <dbReference type="SAM" id="Phobius"/>
    </source>
</evidence>
<feature type="domain" description="G5" evidence="7">
    <location>
        <begin position="317"/>
        <end position="397"/>
    </location>
</feature>
<keyword evidence="9" id="KW-1185">Reference proteome</keyword>
<evidence type="ECO:0000259" key="7">
    <source>
        <dbReference type="PROSITE" id="PS51109"/>
    </source>
</evidence>
<evidence type="ECO:0000256" key="1">
    <source>
        <dbReference type="ARBA" id="ARBA00010088"/>
    </source>
</evidence>
<gene>
    <name evidence="8" type="ORF">ACFQ1S_07920</name>
</gene>
<dbReference type="InterPro" id="IPR023346">
    <property type="entry name" value="Lysozyme-like_dom_sf"/>
</dbReference>
<dbReference type="EMBL" id="JBHTIS010000322">
    <property type="protein sequence ID" value="MFD1045511.1"/>
    <property type="molecule type" value="Genomic_DNA"/>
</dbReference>
<evidence type="ECO:0000256" key="4">
    <source>
        <dbReference type="ARBA" id="ARBA00022801"/>
    </source>
</evidence>
<keyword evidence="4" id="KW-0378">Hydrolase</keyword>
<proteinExistence type="inferred from homology"/>
<organism evidence="8 9">
    <name type="scientific">Kibdelosporangium lantanae</name>
    <dbReference type="NCBI Taxonomy" id="1497396"/>
    <lineage>
        <taxon>Bacteria</taxon>
        <taxon>Bacillati</taxon>
        <taxon>Actinomycetota</taxon>
        <taxon>Actinomycetes</taxon>
        <taxon>Pseudonocardiales</taxon>
        <taxon>Pseudonocardiaceae</taxon>
        <taxon>Kibdelosporangium</taxon>
    </lineage>
</organism>
<keyword evidence="6" id="KW-0472">Membrane</keyword>
<evidence type="ECO:0000256" key="2">
    <source>
        <dbReference type="ARBA" id="ARBA00010830"/>
    </source>
</evidence>
<dbReference type="Proteomes" id="UP001597045">
    <property type="component" value="Unassembled WGS sequence"/>
</dbReference>
<dbReference type="Pfam" id="PF07501">
    <property type="entry name" value="G5"/>
    <property type="match status" value="1"/>
</dbReference>
<feature type="region of interest" description="Disordered" evidence="5">
    <location>
        <begin position="512"/>
        <end position="539"/>
    </location>
</feature>
<keyword evidence="3" id="KW-0732">Signal</keyword>
<dbReference type="PANTHER" id="PTHR21661">
    <property type="entry name" value="EPOXIDE HYDROLASE 1-RELATED"/>
    <property type="match status" value="1"/>
</dbReference>
<dbReference type="PROSITE" id="PS51109">
    <property type="entry name" value="G5"/>
    <property type="match status" value="1"/>
</dbReference>